<proteinExistence type="predicted"/>
<accession>A0A8H4QK74</accession>
<comment type="caution">
    <text evidence="1">The sequence shown here is derived from an EMBL/GenBank/DDBJ whole genome shotgun (WGS) entry which is preliminary data.</text>
</comment>
<dbReference type="AlphaFoldDB" id="A0A8H4QK74"/>
<dbReference type="EMBL" id="JAACJL010000057">
    <property type="protein sequence ID" value="KAF4611887.1"/>
    <property type="molecule type" value="Genomic_DNA"/>
</dbReference>
<name>A0A8H4QK74_9AGAR</name>
<organism evidence="1 2">
    <name type="scientific">Agrocybe pediades</name>
    <dbReference type="NCBI Taxonomy" id="84607"/>
    <lineage>
        <taxon>Eukaryota</taxon>
        <taxon>Fungi</taxon>
        <taxon>Dikarya</taxon>
        <taxon>Basidiomycota</taxon>
        <taxon>Agaricomycotina</taxon>
        <taxon>Agaricomycetes</taxon>
        <taxon>Agaricomycetidae</taxon>
        <taxon>Agaricales</taxon>
        <taxon>Agaricineae</taxon>
        <taxon>Strophariaceae</taxon>
        <taxon>Agrocybe</taxon>
    </lineage>
</organism>
<sequence length="523" mass="60121">MFAYDGKHCVSAAAAGHVFLTISWRSCLLLPELWTRFAIIVGNDVPFHKEFSTSALKRYLNTFAERSGNLSLDIMLGFEREDATSDDPEGTAYEQQFHDLARFLGSWPHNRRIRDLCIVSPCARYLLAVLRIPPRSFERLENVTILGCHEPYGVCGHQLVMGVMMDDVPGEGHDDIIDDNIRTFVFAPRLRTITFEQTLHLGYDATLEPETWDPDEENTNRWGVFVTHLQTGILEYSGFDDILFHCNTIQKAFFQINEDRPRDGIQVLHADTYEALEELALEYTMRTQLRENVTFGPLGIDCLQFLHRTHFPNLYRLQLILSGRQVVGRSDEAEPIFRIWPDRLDALSSSFPNLQEFALIFTWDLPTSDILALLSHFRGITTLKLLLCTRDYMCIIKFLTLSGVAATAAADCLPYLTCLWLDIADEPHEDHPMSAEQRAELFTDMVFSRRYPLDGSSANLKTVKLFVPEDDLNLKSFGKEVETIFDAAMDSDGLDFKLDFSTLWPKPQNQWFQRSHWEQDYYI</sequence>
<protein>
    <submittedName>
        <fullName evidence="1">Uncharacterized protein</fullName>
    </submittedName>
</protein>
<evidence type="ECO:0000313" key="1">
    <source>
        <dbReference type="EMBL" id="KAF4611887.1"/>
    </source>
</evidence>
<evidence type="ECO:0000313" key="2">
    <source>
        <dbReference type="Proteomes" id="UP000521872"/>
    </source>
</evidence>
<dbReference type="Proteomes" id="UP000521872">
    <property type="component" value="Unassembled WGS sequence"/>
</dbReference>
<keyword evidence="2" id="KW-1185">Reference proteome</keyword>
<gene>
    <name evidence="1" type="ORF">D9613_003753</name>
</gene>
<reference evidence="1 2" key="1">
    <citation type="submission" date="2019-12" db="EMBL/GenBank/DDBJ databases">
        <authorList>
            <person name="Floudas D."/>
            <person name="Bentzer J."/>
            <person name="Ahren D."/>
            <person name="Johansson T."/>
            <person name="Persson P."/>
            <person name="Tunlid A."/>
        </authorList>
    </citation>
    <scope>NUCLEOTIDE SEQUENCE [LARGE SCALE GENOMIC DNA]</scope>
    <source>
        <strain evidence="1 2">CBS 102.39</strain>
    </source>
</reference>